<keyword evidence="4" id="KW-1185">Reference proteome</keyword>
<feature type="region of interest" description="Disordered" evidence="2">
    <location>
        <begin position="1"/>
        <end position="42"/>
    </location>
</feature>
<dbReference type="Proteomes" id="UP000075714">
    <property type="component" value="Unassembled WGS sequence"/>
</dbReference>
<sequence>MSMQLADSECKVVLSPPASLGADTSTHTKSDEEEDEEPDVPPRFAVFGHEATLKGRGETLFADLRDPCKCGAEILKLVSFLYSLIFPGRSPSEQRELRAASDSYLEEKATEWIKRAFAERKQQKALAEAKDAESALSEAAARVITKMEEVKEKEGKVEITEEGLMAAKAELQAARQEYEAKKVAREELQAAQKAAQLKVE</sequence>
<organism evidence="3 4">
    <name type="scientific">Gonium pectorale</name>
    <name type="common">Green alga</name>
    <dbReference type="NCBI Taxonomy" id="33097"/>
    <lineage>
        <taxon>Eukaryota</taxon>
        <taxon>Viridiplantae</taxon>
        <taxon>Chlorophyta</taxon>
        <taxon>core chlorophytes</taxon>
        <taxon>Chlorophyceae</taxon>
        <taxon>CS clade</taxon>
        <taxon>Chlamydomonadales</taxon>
        <taxon>Volvocaceae</taxon>
        <taxon>Gonium</taxon>
    </lineage>
</organism>
<proteinExistence type="predicted"/>
<evidence type="ECO:0000256" key="1">
    <source>
        <dbReference type="SAM" id="Coils"/>
    </source>
</evidence>
<reference evidence="4" key="1">
    <citation type="journal article" date="2016" name="Nat. Commun.">
        <title>The Gonium pectorale genome demonstrates co-option of cell cycle regulation during the evolution of multicellularity.</title>
        <authorList>
            <person name="Hanschen E.R."/>
            <person name="Marriage T.N."/>
            <person name="Ferris P.J."/>
            <person name="Hamaji T."/>
            <person name="Toyoda A."/>
            <person name="Fujiyama A."/>
            <person name="Neme R."/>
            <person name="Noguchi H."/>
            <person name="Minakuchi Y."/>
            <person name="Suzuki M."/>
            <person name="Kawai-Toyooka H."/>
            <person name="Smith D.R."/>
            <person name="Sparks H."/>
            <person name="Anderson J."/>
            <person name="Bakaric R."/>
            <person name="Luria V."/>
            <person name="Karger A."/>
            <person name="Kirschner M.W."/>
            <person name="Durand P.M."/>
            <person name="Michod R.E."/>
            <person name="Nozaki H."/>
            <person name="Olson B.J."/>
        </authorList>
    </citation>
    <scope>NUCLEOTIDE SEQUENCE [LARGE SCALE GENOMIC DNA]</scope>
    <source>
        <strain evidence="4">NIES-2863</strain>
    </source>
</reference>
<evidence type="ECO:0000313" key="3">
    <source>
        <dbReference type="EMBL" id="KXZ50133.1"/>
    </source>
</evidence>
<accession>A0A150GJY8</accession>
<keyword evidence="1" id="KW-0175">Coiled coil</keyword>
<feature type="coiled-coil region" evidence="1">
    <location>
        <begin position="115"/>
        <end position="194"/>
    </location>
</feature>
<dbReference type="EMBL" id="LSYV01000018">
    <property type="protein sequence ID" value="KXZ50133.1"/>
    <property type="molecule type" value="Genomic_DNA"/>
</dbReference>
<evidence type="ECO:0000313" key="4">
    <source>
        <dbReference type="Proteomes" id="UP000075714"/>
    </source>
</evidence>
<gene>
    <name evidence="3" type="ORF">GPECTOR_17g1006</name>
</gene>
<dbReference type="AlphaFoldDB" id="A0A150GJY8"/>
<evidence type="ECO:0000256" key="2">
    <source>
        <dbReference type="SAM" id="MobiDB-lite"/>
    </source>
</evidence>
<protein>
    <submittedName>
        <fullName evidence="3">Uncharacterized protein</fullName>
    </submittedName>
</protein>
<comment type="caution">
    <text evidence="3">The sequence shown here is derived from an EMBL/GenBank/DDBJ whole genome shotgun (WGS) entry which is preliminary data.</text>
</comment>
<name>A0A150GJY8_GONPE</name>